<dbReference type="EMBL" id="QOCV01000002">
    <property type="protein sequence ID" value="RHW55155.1"/>
    <property type="molecule type" value="Genomic_DNA"/>
</dbReference>
<evidence type="ECO:0000313" key="3">
    <source>
        <dbReference type="Proteomes" id="UP000265862"/>
    </source>
</evidence>
<reference evidence="2 3" key="1">
    <citation type="submission" date="2018-07" db="EMBL/GenBank/DDBJ databases">
        <title>Genome sequences of six Lactobacillus spp. isolated from bumble bee guts.</title>
        <authorList>
            <person name="Motta E.V.S."/>
            <person name="Moran N.A."/>
        </authorList>
    </citation>
    <scope>NUCLEOTIDE SEQUENCE [LARGE SCALE GENOMIC DNA]</scope>
    <source>
        <strain evidence="2 3">OCC3</strain>
    </source>
</reference>
<protein>
    <submittedName>
        <fullName evidence="2">Uncharacterized protein</fullName>
    </submittedName>
</protein>
<dbReference type="Proteomes" id="UP000265862">
    <property type="component" value="Unassembled WGS sequence"/>
</dbReference>
<keyword evidence="1" id="KW-1133">Transmembrane helix</keyword>
<sequence>MEIGPLSEWVTAIAEIAAVCVALFLPYFEKVREKQKRTRNMKLIFKKLIENALKENNALNLESYFKIAYLASDSEEDKEVLSIIQHAVEIIKDDKMSSSQKNNAIQEILEFLSE</sequence>
<dbReference type="AlphaFoldDB" id="A0A396SSI9"/>
<gene>
    <name evidence="2" type="ORF">DS835_00840</name>
</gene>
<accession>A0A396SSI9</accession>
<dbReference type="RefSeq" id="WP_118897519.1">
    <property type="nucleotide sequence ID" value="NZ_QOCV01000002.1"/>
</dbReference>
<evidence type="ECO:0000313" key="2">
    <source>
        <dbReference type="EMBL" id="RHW55155.1"/>
    </source>
</evidence>
<name>A0A396SSI9_9LACO</name>
<comment type="caution">
    <text evidence="2">The sequence shown here is derived from an EMBL/GenBank/DDBJ whole genome shotgun (WGS) entry which is preliminary data.</text>
</comment>
<keyword evidence="1" id="KW-0812">Transmembrane</keyword>
<feature type="transmembrane region" description="Helical" evidence="1">
    <location>
        <begin position="6"/>
        <end position="28"/>
    </location>
</feature>
<keyword evidence="1" id="KW-0472">Membrane</keyword>
<organism evidence="2 3">
    <name type="scientific">Lactobacillus bombicola</name>
    <dbReference type="NCBI Taxonomy" id="1505723"/>
    <lineage>
        <taxon>Bacteria</taxon>
        <taxon>Bacillati</taxon>
        <taxon>Bacillota</taxon>
        <taxon>Bacilli</taxon>
        <taxon>Lactobacillales</taxon>
        <taxon>Lactobacillaceae</taxon>
        <taxon>Lactobacillus</taxon>
    </lineage>
</organism>
<proteinExistence type="predicted"/>
<evidence type="ECO:0000256" key="1">
    <source>
        <dbReference type="SAM" id="Phobius"/>
    </source>
</evidence>